<evidence type="ECO:0000313" key="1">
    <source>
        <dbReference type="EMBL" id="KAE9225658.1"/>
    </source>
</evidence>
<dbReference type="AlphaFoldDB" id="A0A6A3YX61"/>
<protein>
    <submittedName>
        <fullName evidence="1">Uncharacterized protein</fullName>
    </submittedName>
</protein>
<name>A0A6A3YX61_9STRA</name>
<accession>A0A6A3YX61</accession>
<dbReference type="EMBL" id="QXGD01000760">
    <property type="protein sequence ID" value="KAE9225658.1"/>
    <property type="molecule type" value="Genomic_DNA"/>
</dbReference>
<organism evidence="1 2">
    <name type="scientific">Phytophthora fragariae</name>
    <dbReference type="NCBI Taxonomy" id="53985"/>
    <lineage>
        <taxon>Eukaryota</taxon>
        <taxon>Sar</taxon>
        <taxon>Stramenopiles</taxon>
        <taxon>Oomycota</taxon>
        <taxon>Peronosporomycetes</taxon>
        <taxon>Peronosporales</taxon>
        <taxon>Peronosporaceae</taxon>
        <taxon>Phytophthora</taxon>
    </lineage>
</organism>
<comment type="caution">
    <text evidence="1">The sequence shown here is derived from an EMBL/GenBank/DDBJ whole genome shotgun (WGS) entry which is preliminary data.</text>
</comment>
<evidence type="ECO:0000313" key="2">
    <source>
        <dbReference type="Proteomes" id="UP000440367"/>
    </source>
</evidence>
<proteinExistence type="predicted"/>
<sequence length="79" mass="9147">MMAARTHICELASTFAMPFLSVQTLEARPPFQPQDLNKLWIKPSCRRIARATDSEPNVIYLWWYYIKEAEVAMVDTAGR</sequence>
<gene>
    <name evidence="1" type="ORF">PF002_g14332</name>
</gene>
<reference evidence="1 2" key="1">
    <citation type="submission" date="2018-08" db="EMBL/GenBank/DDBJ databases">
        <title>Genomic investigation of the strawberry pathogen Phytophthora fragariae indicates pathogenicity is determined by transcriptional variation in three key races.</title>
        <authorList>
            <person name="Adams T.M."/>
            <person name="Armitage A.D."/>
            <person name="Sobczyk M.K."/>
            <person name="Bates H.J."/>
            <person name="Dunwell J.M."/>
            <person name="Nellist C.F."/>
            <person name="Harrison R.J."/>
        </authorList>
    </citation>
    <scope>NUCLEOTIDE SEQUENCE [LARGE SCALE GENOMIC DNA]</scope>
    <source>
        <strain evidence="1 2">BC-1</strain>
    </source>
</reference>
<dbReference type="Proteomes" id="UP000440367">
    <property type="component" value="Unassembled WGS sequence"/>
</dbReference>